<dbReference type="Pfam" id="PF07587">
    <property type="entry name" value="PSD1"/>
    <property type="match status" value="1"/>
</dbReference>
<evidence type="ECO:0000259" key="2">
    <source>
        <dbReference type="Pfam" id="PF07583"/>
    </source>
</evidence>
<gene>
    <name evidence="4" type="ORF">Pla8534_59850</name>
</gene>
<name>A0A518E225_9BACT</name>
<feature type="chain" id="PRO_5021958330" description="Cell surface protein" evidence="1">
    <location>
        <begin position="23"/>
        <end position="809"/>
    </location>
</feature>
<evidence type="ECO:0000256" key="1">
    <source>
        <dbReference type="SAM" id="SignalP"/>
    </source>
</evidence>
<dbReference type="Pfam" id="PF07583">
    <property type="entry name" value="PSCyt2"/>
    <property type="match status" value="1"/>
</dbReference>
<dbReference type="SUPFAM" id="SSF49373">
    <property type="entry name" value="Invasin/intimin cell-adhesion fragments"/>
    <property type="match status" value="1"/>
</dbReference>
<dbReference type="Gene3D" id="2.60.40.1080">
    <property type="match status" value="1"/>
</dbReference>
<feature type="domain" description="DUF1553" evidence="3">
    <location>
        <begin position="555"/>
        <end position="779"/>
    </location>
</feature>
<dbReference type="InterPro" id="IPR008964">
    <property type="entry name" value="Invasin/intimin_cell_adhesion"/>
</dbReference>
<dbReference type="InterPro" id="IPR011444">
    <property type="entry name" value="DUF1549"/>
</dbReference>
<dbReference type="KEGG" id="lcre:Pla8534_59850"/>
<organism evidence="4 5">
    <name type="scientific">Lignipirellula cremea</name>
    <dbReference type="NCBI Taxonomy" id="2528010"/>
    <lineage>
        <taxon>Bacteria</taxon>
        <taxon>Pseudomonadati</taxon>
        <taxon>Planctomycetota</taxon>
        <taxon>Planctomycetia</taxon>
        <taxon>Pirellulales</taxon>
        <taxon>Pirellulaceae</taxon>
        <taxon>Lignipirellula</taxon>
    </lineage>
</organism>
<evidence type="ECO:0000259" key="3">
    <source>
        <dbReference type="Pfam" id="PF07587"/>
    </source>
</evidence>
<accession>A0A518E225</accession>
<reference evidence="4 5" key="1">
    <citation type="submission" date="2019-02" db="EMBL/GenBank/DDBJ databases">
        <title>Deep-cultivation of Planctomycetes and their phenomic and genomic characterization uncovers novel biology.</title>
        <authorList>
            <person name="Wiegand S."/>
            <person name="Jogler M."/>
            <person name="Boedeker C."/>
            <person name="Pinto D."/>
            <person name="Vollmers J."/>
            <person name="Rivas-Marin E."/>
            <person name="Kohn T."/>
            <person name="Peeters S.H."/>
            <person name="Heuer A."/>
            <person name="Rast P."/>
            <person name="Oberbeckmann S."/>
            <person name="Bunk B."/>
            <person name="Jeske O."/>
            <person name="Meyerdierks A."/>
            <person name="Storesund J.E."/>
            <person name="Kallscheuer N."/>
            <person name="Luecker S."/>
            <person name="Lage O.M."/>
            <person name="Pohl T."/>
            <person name="Merkel B.J."/>
            <person name="Hornburger P."/>
            <person name="Mueller R.-W."/>
            <person name="Bruemmer F."/>
            <person name="Labrenz M."/>
            <person name="Spormann A.M."/>
            <person name="Op den Camp H."/>
            <person name="Overmann J."/>
            <person name="Amann R."/>
            <person name="Jetten M.S.M."/>
            <person name="Mascher T."/>
            <person name="Medema M.H."/>
            <person name="Devos D.P."/>
            <person name="Kaster A.-K."/>
            <person name="Ovreas L."/>
            <person name="Rohde M."/>
            <person name="Galperin M.Y."/>
            <person name="Jogler C."/>
        </authorList>
    </citation>
    <scope>NUCLEOTIDE SEQUENCE [LARGE SCALE GENOMIC DNA]</scope>
    <source>
        <strain evidence="4 5">Pla85_3_4</strain>
    </source>
</reference>
<proteinExistence type="predicted"/>
<evidence type="ECO:0000313" key="5">
    <source>
        <dbReference type="Proteomes" id="UP000317648"/>
    </source>
</evidence>
<keyword evidence="1" id="KW-0732">Signal</keyword>
<dbReference type="PANTHER" id="PTHR35889:SF3">
    <property type="entry name" value="F-BOX DOMAIN-CONTAINING PROTEIN"/>
    <property type="match status" value="1"/>
</dbReference>
<dbReference type="EMBL" id="CP036433">
    <property type="protein sequence ID" value="QDU98124.1"/>
    <property type="molecule type" value="Genomic_DNA"/>
</dbReference>
<feature type="domain" description="DUF1549" evidence="2">
    <location>
        <begin position="326"/>
        <end position="508"/>
    </location>
</feature>
<protein>
    <recommendedName>
        <fullName evidence="6">Cell surface protein</fullName>
    </recommendedName>
</protein>
<dbReference type="PANTHER" id="PTHR35889">
    <property type="entry name" value="CYCLOINULO-OLIGOSACCHARIDE FRUCTANOTRANSFERASE-RELATED"/>
    <property type="match status" value="1"/>
</dbReference>
<feature type="signal peptide" evidence="1">
    <location>
        <begin position="1"/>
        <end position="22"/>
    </location>
</feature>
<keyword evidence="5" id="KW-1185">Reference proteome</keyword>
<evidence type="ECO:0008006" key="6">
    <source>
        <dbReference type="Google" id="ProtNLM"/>
    </source>
</evidence>
<dbReference type="AlphaFoldDB" id="A0A518E225"/>
<sequence length="809" mass="89827" precursor="true">MYSLIRPAAFSLLLSVALTSWATAEPVVTGIAVYPPDVNLTSSSDRQTWIVVATRADGVTLDVTKETKASLADPALAKLEGNTLHPLADGTTQLDLEWNGHKASLPVVVANSAVTPPISFHLDVMPIFLRSGCNTGSCHGAARGKDGFRLSLFGFDPQGDYFRITREQYLRRVNLAVPADSLLVEKSIGAVPHTGGKRFGEDSEYYRTMVQWLEDGALNDEGEPPVVSKLEVYPPKAVLEGEGATQQFIARATYSDGTDRDVSSLALFQSNNDNSGPVDADGLVTASNRGEAFVMCRFETHTVGSQVLVLPADMDYVAPPVGGNYIDQLVGAKLQRLRMLPSEICTDEEFLRRVTIDVTGSLPTEEEYWQFVNDGDPNKRAALVDRLLERKEFSEIWAMKWAELLMIKSSNQVSYKSMFLYHSWLTDKVANNVPLDQMVRELLGATGGTFTEPATNYYQIETDTLKTAENVAQVFMGIRTQCAQCHNHPFDRWTMDDYYSFAAFFSAVGRKRGEDYRENIIYNRGGGDVKHPLDNRVMEPKFLGGETPDVKGKDRRVVMAEWLTSKENPYFSTSVANRVWAHFMGVGIVDQVDDIRVSNPASNPELFAELGSKLVEYNYDFRQLVRDICNSQAYQRSCVRNESNREDENNFAHAIVRRVPAEMMLDCINQVTNTKEKFKGLPLGSRAVQIADGNTSTYFLDTFGRAKRETVCSCEATTDPTLSQALHMINGSTVQGKISQGKLVKEMLAAGKTPEEVIESIYIRALCRRPTTSEVDALKLVVAAAETPEVGLEDVFWAVLNSREFVFSH</sequence>
<dbReference type="InterPro" id="IPR022655">
    <property type="entry name" value="DUF1553"/>
</dbReference>
<dbReference type="Proteomes" id="UP000317648">
    <property type="component" value="Chromosome"/>
</dbReference>
<evidence type="ECO:0000313" key="4">
    <source>
        <dbReference type="EMBL" id="QDU98124.1"/>
    </source>
</evidence>